<accession>A0A9J8B5K3</accession>
<dbReference type="GeneTree" id="ENSGT00390000006546"/>
<name>A0A9J8B5K3_CYPCA</name>
<dbReference type="GO" id="GO:0005634">
    <property type="term" value="C:nucleus"/>
    <property type="evidence" value="ECO:0007669"/>
    <property type="project" value="TreeGrafter"/>
</dbReference>
<dbReference type="PANTHER" id="PTHR15657">
    <property type="entry name" value="THYROID TRANSCRIPTION FACTOR 1-ASSOCIATED PROTEIN 26"/>
    <property type="match status" value="1"/>
</dbReference>
<keyword evidence="2" id="KW-1133">Transmembrane helix</keyword>
<evidence type="ECO:0008006" key="5">
    <source>
        <dbReference type="Google" id="ProtNLM"/>
    </source>
</evidence>
<dbReference type="Ensembl" id="ENSCCRT00000107555.1">
    <property type="protein sequence ID" value="ENSCCRP00000149936.1"/>
    <property type="gene ID" value="ENSCCRG00000038811.2"/>
</dbReference>
<dbReference type="PRINTS" id="PR01854">
    <property type="entry name" value="BR22PROTEIN"/>
</dbReference>
<dbReference type="Proteomes" id="UP001108240">
    <property type="component" value="Unplaced"/>
</dbReference>
<dbReference type="PANTHER" id="PTHR15657:SF1">
    <property type="entry name" value="THYROID TRANSCRIPTION FACTOR 1-ASSOCIATED PROTEIN 26"/>
    <property type="match status" value="1"/>
</dbReference>
<feature type="compositionally biased region" description="Polar residues" evidence="1">
    <location>
        <begin position="145"/>
        <end position="158"/>
    </location>
</feature>
<evidence type="ECO:0000313" key="3">
    <source>
        <dbReference type="Ensembl" id="ENSCCRP00000149936.1"/>
    </source>
</evidence>
<proteinExistence type="predicted"/>
<dbReference type="InterPro" id="IPR013730">
    <property type="entry name" value="Fyv7/TAP26"/>
</dbReference>
<keyword evidence="2" id="KW-0472">Membrane</keyword>
<reference evidence="3" key="2">
    <citation type="submission" date="2025-09" db="UniProtKB">
        <authorList>
            <consortium name="Ensembl"/>
        </authorList>
    </citation>
    <scope>IDENTIFICATION</scope>
</reference>
<keyword evidence="4" id="KW-1185">Reference proteome</keyword>
<evidence type="ECO:0000256" key="2">
    <source>
        <dbReference type="SAM" id="Phobius"/>
    </source>
</evidence>
<evidence type="ECO:0000256" key="1">
    <source>
        <dbReference type="SAM" id="MobiDB-lite"/>
    </source>
</evidence>
<protein>
    <recommendedName>
        <fullName evidence="5">Thyroid transcription factor 1-associated protein 26</fullName>
    </recommendedName>
</protein>
<dbReference type="Pfam" id="PF08524">
    <property type="entry name" value="rRNA_processing"/>
    <property type="match status" value="1"/>
</dbReference>
<feature type="region of interest" description="Disordered" evidence="1">
    <location>
        <begin position="100"/>
        <end position="191"/>
    </location>
</feature>
<dbReference type="AlphaFoldDB" id="A0A9J8B5K3"/>
<sequence length="317" mass="37442">MAPLKQNAKSKGPIRGKCFNNKFAHGGLSHNAKRKRKWVPENKVFDGGLKEGQGFAFKRKEKIKHEYNKLLRKERKKMQSSKIQLEEEYPEHLRHLYLAERQRLDEEEQEKKKKRCKGRAVDEETEADDELKTVLDSPFTEKHISNTTTDKTTASDSVNEPAESDSSHKTPFIQRKQKQKMSSYQKTKQEYERIKEERARKREEFLKNKAQREEALKKYKKYKEKKTATYQLLKRKTKKGHPNLNLHMELLLQKMKLSTNNSVSSIKSDCNHTINCSLGEVFFFFFFLKDVYLCIPFSFPVIFLVNKILNYTLLKLI</sequence>
<feature type="transmembrane region" description="Helical" evidence="2">
    <location>
        <begin position="281"/>
        <end position="305"/>
    </location>
</feature>
<evidence type="ECO:0000313" key="4">
    <source>
        <dbReference type="Proteomes" id="UP001108240"/>
    </source>
</evidence>
<reference evidence="3" key="1">
    <citation type="submission" date="2025-08" db="UniProtKB">
        <authorList>
            <consortium name="Ensembl"/>
        </authorList>
    </citation>
    <scope>IDENTIFICATION</scope>
</reference>
<organism evidence="3 4">
    <name type="scientific">Cyprinus carpio carpio</name>
    <dbReference type="NCBI Taxonomy" id="630221"/>
    <lineage>
        <taxon>Eukaryota</taxon>
        <taxon>Metazoa</taxon>
        <taxon>Chordata</taxon>
        <taxon>Craniata</taxon>
        <taxon>Vertebrata</taxon>
        <taxon>Euteleostomi</taxon>
        <taxon>Actinopterygii</taxon>
        <taxon>Neopterygii</taxon>
        <taxon>Teleostei</taxon>
        <taxon>Ostariophysi</taxon>
        <taxon>Cypriniformes</taxon>
        <taxon>Cyprinidae</taxon>
        <taxon>Cyprininae</taxon>
        <taxon>Cyprinus</taxon>
    </lineage>
</organism>
<keyword evidence="2" id="KW-0812">Transmembrane</keyword>